<dbReference type="Proteomes" id="UP000095286">
    <property type="component" value="Unplaced"/>
</dbReference>
<protein>
    <submittedName>
        <fullName evidence="2">Reverse transcriptase domain-containing protein</fullName>
    </submittedName>
</protein>
<sequence length="790" mass="90420">MEVPTADIICQDGSINLVTLGLLHRKIIKYCKAKAGNDNEELNKIGQVEEMLKKTESWQDTYKKAQTKAVKKEVTPISSPPATLTDAMRSNLPILQNFDGVSSWERFYTGFDMRYGNFSNKQKVVLLESFCTKQAKIVIETLTLDGYDLDFEELVQRLKEGLMLNKKVEAKVNANKFMRLTEYELRNDTVSSLSHLEQLLHKVVPYQLDKVTAKVMILLKACNKTKQKDKAAKLIVGCYEDKCMSPEDLCFKLAAQLLDSHKADVVKKQQPKEHKQPSWKSKQQGEKKPAEQDSENRTIATLKDSNETVKDLKIKFKDVFSQHPEDLGRTNIIKHKIDIGKATPIRSKKRQVALAIKDEFKKIIDGMLRMGVIRKSRSPWASPVILVPKKDKTIRMCVDFRRLNEVIKLDSYPLPNIEQLLLSLHNKKYFSTMDCTKGYWQIELDEESKPITAFTTDYGLFEFNVLPFGLATAPSEFERLVESLFPDIIGKSVFVYVDDILLATETEEEHKKLLELVLTRLGKAKLKINPDKCRLFVSKLDFVGFTISKEGLQLDEAKVKKCLDFAKPYDMVTLQSFLGFVNYFRSFIYDHAAMTKPLYELISKKKFEWLDCQNDAFEKVKSAVKHSPILIQPDIKGAVAGTNPFEIYVDASYQGIGSVLMQKKDGMMRPILFYSRSLKNAENRYHISDLEALALVQSLKRYKNIIYNTRVKAFTDHQSLVTFFKKADLNDRLLRWSLVIQAYDLEIIHIAGKKNVLADCLSRCLKPNQVVDSADDDDVEVMEIIALNTT</sequence>
<accession>A0AC35U463</accession>
<dbReference type="WBParaSite" id="RSKR_0000717800.1">
    <property type="protein sequence ID" value="RSKR_0000717800.1"/>
    <property type="gene ID" value="RSKR_0000717800"/>
</dbReference>
<name>A0AC35U463_9BILA</name>
<reference evidence="2" key="1">
    <citation type="submission" date="2016-11" db="UniProtKB">
        <authorList>
            <consortium name="WormBaseParasite"/>
        </authorList>
    </citation>
    <scope>IDENTIFICATION</scope>
    <source>
        <strain evidence="2">KR3021</strain>
    </source>
</reference>
<organism evidence="1 2">
    <name type="scientific">Rhabditophanes sp. KR3021</name>
    <dbReference type="NCBI Taxonomy" id="114890"/>
    <lineage>
        <taxon>Eukaryota</taxon>
        <taxon>Metazoa</taxon>
        <taxon>Ecdysozoa</taxon>
        <taxon>Nematoda</taxon>
        <taxon>Chromadorea</taxon>
        <taxon>Rhabditida</taxon>
        <taxon>Tylenchina</taxon>
        <taxon>Panagrolaimomorpha</taxon>
        <taxon>Strongyloidoidea</taxon>
        <taxon>Alloionematidae</taxon>
        <taxon>Rhabditophanes</taxon>
    </lineage>
</organism>
<proteinExistence type="predicted"/>
<evidence type="ECO:0000313" key="1">
    <source>
        <dbReference type="Proteomes" id="UP000095286"/>
    </source>
</evidence>
<evidence type="ECO:0000313" key="2">
    <source>
        <dbReference type="WBParaSite" id="RSKR_0000717800.1"/>
    </source>
</evidence>